<proteinExistence type="predicted"/>
<dbReference type="AlphaFoldDB" id="A0A382R4T5"/>
<dbReference type="NCBIfam" id="TIGR00524">
    <property type="entry name" value="eIF-2B_rel"/>
    <property type="match status" value="1"/>
</dbReference>
<dbReference type="InterPro" id="IPR000649">
    <property type="entry name" value="IF-2B-related"/>
</dbReference>
<dbReference type="EMBL" id="UINC01119148">
    <property type="protein sequence ID" value="SVC92759.1"/>
    <property type="molecule type" value="Genomic_DNA"/>
</dbReference>
<dbReference type="GO" id="GO:0046523">
    <property type="term" value="F:S-methyl-5-thioribose-1-phosphate isomerase activity"/>
    <property type="evidence" value="ECO:0007669"/>
    <property type="project" value="TreeGrafter"/>
</dbReference>
<evidence type="ECO:0000256" key="1">
    <source>
        <dbReference type="ARBA" id="ARBA00023235"/>
    </source>
</evidence>
<gene>
    <name evidence="2" type="ORF">METZ01_LOCUS345613</name>
</gene>
<reference evidence="2" key="1">
    <citation type="submission" date="2018-05" db="EMBL/GenBank/DDBJ databases">
        <authorList>
            <person name="Lanie J.A."/>
            <person name="Ng W.-L."/>
            <person name="Kazmierczak K.M."/>
            <person name="Andrzejewski T.M."/>
            <person name="Davidsen T.M."/>
            <person name="Wayne K.J."/>
            <person name="Tettelin H."/>
            <person name="Glass J.I."/>
            <person name="Rusch D."/>
            <person name="Podicherti R."/>
            <person name="Tsui H.-C.T."/>
            <person name="Winkler M.E."/>
        </authorList>
    </citation>
    <scope>NUCLEOTIDE SEQUENCE</scope>
</reference>
<accession>A0A382R4T5</accession>
<name>A0A382R4T5_9ZZZZ</name>
<organism evidence="2">
    <name type="scientific">marine metagenome</name>
    <dbReference type="NCBI Taxonomy" id="408172"/>
    <lineage>
        <taxon>unclassified sequences</taxon>
        <taxon>metagenomes</taxon>
        <taxon>ecological metagenomes</taxon>
    </lineage>
</organism>
<dbReference type="PANTHER" id="PTHR43475">
    <property type="entry name" value="METHYLTHIORIBOSE-1-PHOSPHATE ISOMERASE"/>
    <property type="match status" value="1"/>
</dbReference>
<protein>
    <recommendedName>
        <fullName evidence="3">S-methyl-5-thioribose-1-phosphate isomerase</fullName>
    </recommendedName>
</protein>
<evidence type="ECO:0000313" key="2">
    <source>
        <dbReference type="EMBL" id="SVC92759.1"/>
    </source>
</evidence>
<evidence type="ECO:0008006" key="3">
    <source>
        <dbReference type="Google" id="ProtNLM"/>
    </source>
</evidence>
<dbReference type="InterPro" id="IPR037171">
    <property type="entry name" value="NagB/RpiA_transferase-like"/>
</dbReference>
<dbReference type="PANTHER" id="PTHR43475:SF1">
    <property type="entry name" value="METHYLTHIORIBOSE-1-PHOSPHATE ISOMERASE"/>
    <property type="match status" value="1"/>
</dbReference>
<dbReference type="SUPFAM" id="SSF100950">
    <property type="entry name" value="NagB/RpiA/CoA transferase-like"/>
    <property type="match status" value="1"/>
</dbReference>
<dbReference type="GO" id="GO:0019509">
    <property type="term" value="P:L-methionine salvage from methylthioadenosine"/>
    <property type="evidence" value="ECO:0007669"/>
    <property type="project" value="TreeGrafter"/>
</dbReference>
<dbReference type="Gene3D" id="3.40.50.10470">
    <property type="entry name" value="Translation initiation factor eif-2b, domain 2"/>
    <property type="match status" value="1"/>
</dbReference>
<dbReference type="Pfam" id="PF01008">
    <property type="entry name" value="IF-2B"/>
    <property type="match status" value="1"/>
</dbReference>
<dbReference type="InterPro" id="IPR042529">
    <property type="entry name" value="IF_2B-like_C"/>
</dbReference>
<dbReference type="FunFam" id="1.20.120.420:FF:000003">
    <property type="entry name" value="Methylthioribose-1-phosphate isomerase"/>
    <property type="match status" value="1"/>
</dbReference>
<dbReference type="InterPro" id="IPR027363">
    <property type="entry name" value="M1Pi_N"/>
</dbReference>
<dbReference type="Gene3D" id="1.20.120.420">
    <property type="entry name" value="translation initiation factor eif-2b, domain 1"/>
    <property type="match status" value="1"/>
</dbReference>
<keyword evidence="1" id="KW-0413">Isomerase</keyword>
<sequence>MTACIDDPPTLRWTGAQVEIIDQTLLPAELRVVGLSSVDEIVDAIARLAIRGAPAIGACGAYGLVVALDEEAAETLAEVLEVLDRAADRIGNARPTAVNLSHAVDRVHHRAMSGTTVTEVRALALAEADAVYDEDRAACDAIGRHGAIELAAHQTLMTHCNAGRLATTGIGTALGVVYGKAREGQEVEVFAPETRPLLQGARLTAWELAAAGIPVTVIPDSSACGLLASGRI</sequence>
<dbReference type="InterPro" id="IPR011559">
    <property type="entry name" value="Initiation_fac_2B_a/b/d"/>
</dbReference>
<feature type="non-terminal residue" evidence="2">
    <location>
        <position position="232"/>
    </location>
</feature>